<feature type="region of interest" description="Interaction with substrate tRNA" evidence="10">
    <location>
        <begin position="35"/>
        <end position="38"/>
    </location>
</feature>
<feature type="site" description="Interaction with substrate tRNA" evidence="10">
    <location>
        <position position="101"/>
    </location>
</feature>
<reference evidence="15 16" key="1">
    <citation type="journal article" date="2022" name="ISME Commun">
        <title>Vulcanimicrobium alpinus gen. nov. sp. nov., the first cultivated representative of the candidate phylum 'Eremiobacterota', is a metabolically versatile aerobic anoxygenic phototroph.</title>
        <authorList>
            <person name="Yabe S."/>
            <person name="Muto K."/>
            <person name="Abe K."/>
            <person name="Yokota A."/>
            <person name="Staudigel H."/>
            <person name="Tebo B.M."/>
        </authorList>
    </citation>
    <scope>NUCLEOTIDE SEQUENCE [LARGE SCALE GENOMIC DNA]</scope>
    <source>
        <strain evidence="15 16">WC8-2</strain>
    </source>
</reference>
<feature type="region of interest" description="Disordered" evidence="14">
    <location>
        <begin position="174"/>
        <end position="194"/>
    </location>
</feature>
<dbReference type="InterPro" id="IPR018022">
    <property type="entry name" value="IPT"/>
</dbReference>
<dbReference type="InterPro" id="IPR039657">
    <property type="entry name" value="Dimethylallyltransferase"/>
</dbReference>
<dbReference type="PANTHER" id="PTHR11088:SF60">
    <property type="entry name" value="TRNA DIMETHYLALLYLTRANSFERASE"/>
    <property type="match status" value="1"/>
</dbReference>
<evidence type="ECO:0000256" key="9">
    <source>
        <dbReference type="ARBA" id="ARBA00049563"/>
    </source>
</evidence>
<evidence type="ECO:0000256" key="3">
    <source>
        <dbReference type="ARBA" id="ARBA00005842"/>
    </source>
</evidence>
<dbReference type="RefSeq" id="WP_317996828.1">
    <property type="nucleotide sequence ID" value="NZ_AP025523.1"/>
</dbReference>
<comment type="caution">
    <text evidence="10">Lacks conserved residue(s) required for the propagation of feature annotation.</text>
</comment>
<keyword evidence="7 10" id="KW-0067">ATP-binding</keyword>
<dbReference type="SUPFAM" id="SSF52540">
    <property type="entry name" value="P-loop containing nucleoside triphosphate hydrolases"/>
    <property type="match status" value="1"/>
</dbReference>
<protein>
    <recommendedName>
        <fullName evidence="10">tRNA dimethylallyltransferase</fullName>
        <ecNumber evidence="10">2.5.1.75</ecNumber>
    </recommendedName>
    <alternativeName>
        <fullName evidence="10">Dimethylallyl diphosphate:tRNA dimethylallyltransferase</fullName>
        <shortName evidence="10">DMAPP:tRNA dimethylallyltransferase</shortName>
        <shortName evidence="10">DMATase</shortName>
    </alternativeName>
    <alternativeName>
        <fullName evidence="10">Isopentenyl-diphosphate:tRNA isopentenyltransferase</fullName>
        <shortName evidence="10">IPP transferase</shortName>
        <shortName evidence="10">IPPT</shortName>
        <shortName evidence="10">IPTase</shortName>
    </alternativeName>
</protein>
<gene>
    <name evidence="10 15" type="primary">miaA</name>
    <name evidence="15" type="ORF">WPS_10820</name>
</gene>
<organism evidence="15 16">
    <name type="scientific">Vulcanimicrobium alpinum</name>
    <dbReference type="NCBI Taxonomy" id="3016050"/>
    <lineage>
        <taxon>Bacteria</taxon>
        <taxon>Bacillati</taxon>
        <taxon>Vulcanimicrobiota</taxon>
        <taxon>Vulcanimicrobiia</taxon>
        <taxon>Vulcanimicrobiales</taxon>
        <taxon>Vulcanimicrobiaceae</taxon>
        <taxon>Vulcanimicrobium</taxon>
    </lineage>
</organism>
<dbReference type="GO" id="GO:0006400">
    <property type="term" value="P:tRNA modification"/>
    <property type="evidence" value="ECO:0007669"/>
    <property type="project" value="TreeGrafter"/>
</dbReference>
<evidence type="ECO:0000256" key="6">
    <source>
        <dbReference type="ARBA" id="ARBA00022741"/>
    </source>
</evidence>
<dbReference type="EMBL" id="AP025523">
    <property type="protein sequence ID" value="BDE05806.1"/>
    <property type="molecule type" value="Genomic_DNA"/>
</dbReference>
<feature type="binding site" evidence="10">
    <location>
        <begin position="12"/>
        <end position="17"/>
    </location>
    <ligand>
        <name>substrate</name>
    </ligand>
</feature>
<evidence type="ECO:0000256" key="5">
    <source>
        <dbReference type="ARBA" id="ARBA00022694"/>
    </source>
</evidence>
<dbReference type="Pfam" id="PF01715">
    <property type="entry name" value="IPPT"/>
    <property type="match status" value="1"/>
</dbReference>
<dbReference type="PANTHER" id="PTHR11088">
    <property type="entry name" value="TRNA DIMETHYLALLYLTRANSFERASE"/>
    <property type="match status" value="1"/>
</dbReference>
<evidence type="ECO:0000256" key="10">
    <source>
        <dbReference type="HAMAP-Rule" id="MF_00185"/>
    </source>
</evidence>
<dbReference type="GO" id="GO:0005524">
    <property type="term" value="F:ATP binding"/>
    <property type="evidence" value="ECO:0007669"/>
    <property type="project" value="UniProtKB-UniRule"/>
</dbReference>
<evidence type="ECO:0000256" key="11">
    <source>
        <dbReference type="RuleBase" id="RU003783"/>
    </source>
</evidence>
<keyword evidence="8 10" id="KW-0460">Magnesium</keyword>
<dbReference type="AlphaFoldDB" id="A0AAN1XUP8"/>
<dbReference type="KEGG" id="vab:WPS_10820"/>
<dbReference type="EC" id="2.5.1.75" evidence="10"/>
<dbReference type="InterPro" id="IPR027417">
    <property type="entry name" value="P-loop_NTPase"/>
</dbReference>
<dbReference type="GO" id="GO:0052381">
    <property type="term" value="F:tRNA dimethylallyltransferase activity"/>
    <property type="evidence" value="ECO:0007669"/>
    <property type="project" value="UniProtKB-UniRule"/>
</dbReference>
<keyword evidence="4 10" id="KW-0808">Transferase</keyword>
<evidence type="ECO:0000256" key="7">
    <source>
        <dbReference type="ARBA" id="ARBA00022840"/>
    </source>
</evidence>
<evidence type="ECO:0000256" key="14">
    <source>
        <dbReference type="SAM" id="MobiDB-lite"/>
    </source>
</evidence>
<evidence type="ECO:0000313" key="15">
    <source>
        <dbReference type="EMBL" id="BDE05806.1"/>
    </source>
</evidence>
<dbReference type="HAMAP" id="MF_00185">
    <property type="entry name" value="IPP_trans"/>
    <property type="match status" value="1"/>
</dbReference>
<comment type="catalytic activity">
    <reaction evidence="9 10 11">
        <text>adenosine(37) in tRNA + dimethylallyl diphosphate = N(6)-dimethylallyladenosine(37) in tRNA + diphosphate</text>
        <dbReference type="Rhea" id="RHEA:26482"/>
        <dbReference type="Rhea" id="RHEA-COMP:10162"/>
        <dbReference type="Rhea" id="RHEA-COMP:10375"/>
        <dbReference type="ChEBI" id="CHEBI:33019"/>
        <dbReference type="ChEBI" id="CHEBI:57623"/>
        <dbReference type="ChEBI" id="CHEBI:74411"/>
        <dbReference type="ChEBI" id="CHEBI:74415"/>
        <dbReference type="EC" id="2.5.1.75"/>
    </reaction>
</comment>
<keyword evidence="16" id="KW-1185">Reference proteome</keyword>
<dbReference type="Gene3D" id="3.40.50.300">
    <property type="entry name" value="P-loop containing nucleotide triphosphate hydrolases"/>
    <property type="match status" value="1"/>
</dbReference>
<comment type="similarity">
    <text evidence="3 10 13">Belongs to the IPP transferase family.</text>
</comment>
<evidence type="ECO:0000256" key="13">
    <source>
        <dbReference type="RuleBase" id="RU003785"/>
    </source>
</evidence>
<dbReference type="NCBIfam" id="TIGR00174">
    <property type="entry name" value="miaA"/>
    <property type="match status" value="1"/>
</dbReference>
<sequence>MTGGVLILTGPTASGKSAFGIAVAERFGAEIVGADSRQIYRGMTIGTAAPGEAERARVPHHLIGILEPHERYSAARFARDALAAIDAIHARGRNALVVGGTGFYIRALAGDVALSPTHDATLRERLVHEVRVHPADVLHGWLSALDPVRAAAIVPNDRYRIVRALEVALARRAGSGDAPRPAGDTGTRAAPDSAESLRSRGIAYRKVALVPEPAALLPRIERRVDAMLAAGLLAEAERIGGDAVAADAVGYREALAYLRGWSTAAELRAHLIRNTRRYAKRQATWLRTEPDLALLDAADPFAFACRAARALGWTDRDAD</sequence>
<dbReference type="Gene3D" id="1.10.20.140">
    <property type="match status" value="1"/>
</dbReference>
<evidence type="ECO:0000256" key="12">
    <source>
        <dbReference type="RuleBase" id="RU003784"/>
    </source>
</evidence>
<proteinExistence type="inferred from homology"/>
<keyword evidence="6 10" id="KW-0547">Nucleotide-binding</keyword>
<evidence type="ECO:0000313" key="16">
    <source>
        <dbReference type="Proteomes" id="UP001317532"/>
    </source>
</evidence>
<accession>A0AAN1XUP8</accession>
<comment type="function">
    <text evidence="2 10 12">Catalyzes the transfer of a dimethylallyl group onto the adenine at position 37 in tRNAs that read codons beginning with uridine, leading to the formation of N6-(dimethylallyl)adenosine (i(6)A).</text>
</comment>
<evidence type="ECO:0000256" key="8">
    <source>
        <dbReference type="ARBA" id="ARBA00022842"/>
    </source>
</evidence>
<feature type="binding site" evidence="10">
    <location>
        <begin position="10"/>
        <end position="17"/>
    </location>
    <ligand>
        <name>ATP</name>
        <dbReference type="ChEBI" id="CHEBI:30616"/>
    </ligand>
</feature>
<comment type="subunit">
    <text evidence="10">Monomer.</text>
</comment>
<feature type="site" description="Interaction with substrate tRNA" evidence="10">
    <location>
        <position position="123"/>
    </location>
</feature>
<dbReference type="Proteomes" id="UP001317532">
    <property type="component" value="Chromosome"/>
</dbReference>
<name>A0AAN1XUP8_UNVUL</name>
<evidence type="ECO:0000256" key="2">
    <source>
        <dbReference type="ARBA" id="ARBA00003213"/>
    </source>
</evidence>
<evidence type="ECO:0000256" key="4">
    <source>
        <dbReference type="ARBA" id="ARBA00022679"/>
    </source>
</evidence>
<evidence type="ECO:0000256" key="1">
    <source>
        <dbReference type="ARBA" id="ARBA00001946"/>
    </source>
</evidence>
<comment type="cofactor">
    <cofactor evidence="1 10">
        <name>Mg(2+)</name>
        <dbReference type="ChEBI" id="CHEBI:18420"/>
    </cofactor>
</comment>
<keyword evidence="5 10" id="KW-0819">tRNA processing</keyword>